<dbReference type="Proteomes" id="UP001500767">
    <property type="component" value="Unassembled WGS sequence"/>
</dbReference>
<evidence type="ECO:0000313" key="2">
    <source>
        <dbReference type="EMBL" id="GAA3552216.1"/>
    </source>
</evidence>
<keyword evidence="1" id="KW-0472">Membrane</keyword>
<proteinExistence type="predicted"/>
<dbReference type="RefSeq" id="WP_204912477.1">
    <property type="nucleotide sequence ID" value="NZ_BAAAYR010000001.1"/>
</dbReference>
<protein>
    <recommendedName>
        <fullName evidence="4">PH domain-containing protein</fullName>
    </recommendedName>
</protein>
<organism evidence="2 3">
    <name type="scientific">Microlunatus spumicola</name>
    <dbReference type="NCBI Taxonomy" id="81499"/>
    <lineage>
        <taxon>Bacteria</taxon>
        <taxon>Bacillati</taxon>
        <taxon>Actinomycetota</taxon>
        <taxon>Actinomycetes</taxon>
        <taxon>Propionibacteriales</taxon>
        <taxon>Propionibacteriaceae</taxon>
        <taxon>Microlunatus</taxon>
    </lineage>
</organism>
<accession>A0ABP6WKZ9</accession>
<evidence type="ECO:0008006" key="4">
    <source>
        <dbReference type="Google" id="ProtNLM"/>
    </source>
</evidence>
<sequence length="186" mass="20307">MADDESLELRAAWVPLRPWTLVALPVVLLGLSSLVSGRLVLLLVAVAGLVLGLVVQLLFSWSRNRQGPVMVLDRAGLEVRGHPRVSWADVEKVVVSTFQVRGSRALSWLTTLQNGVVVSFVPRPGVRMPPPPGGLKHELSSWESVRQARYGTNLTVVPSFFNASARRIARAAHHLGSIPVQDDTKQ</sequence>
<keyword evidence="1" id="KW-1133">Transmembrane helix</keyword>
<feature type="transmembrane region" description="Helical" evidence="1">
    <location>
        <begin position="39"/>
        <end position="61"/>
    </location>
</feature>
<dbReference type="EMBL" id="BAAAYR010000001">
    <property type="protein sequence ID" value="GAA3552216.1"/>
    <property type="molecule type" value="Genomic_DNA"/>
</dbReference>
<evidence type="ECO:0000313" key="3">
    <source>
        <dbReference type="Proteomes" id="UP001500767"/>
    </source>
</evidence>
<gene>
    <name evidence="2" type="ORF">GCM10022197_04000</name>
</gene>
<comment type="caution">
    <text evidence="2">The sequence shown here is derived from an EMBL/GenBank/DDBJ whole genome shotgun (WGS) entry which is preliminary data.</text>
</comment>
<keyword evidence="3" id="KW-1185">Reference proteome</keyword>
<evidence type="ECO:0000256" key="1">
    <source>
        <dbReference type="SAM" id="Phobius"/>
    </source>
</evidence>
<feature type="transmembrane region" description="Helical" evidence="1">
    <location>
        <begin position="12"/>
        <end position="32"/>
    </location>
</feature>
<keyword evidence="1" id="KW-0812">Transmembrane</keyword>
<name>A0ABP6WKZ9_9ACTN</name>
<reference evidence="3" key="1">
    <citation type="journal article" date="2019" name="Int. J. Syst. Evol. Microbiol.">
        <title>The Global Catalogue of Microorganisms (GCM) 10K type strain sequencing project: providing services to taxonomists for standard genome sequencing and annotation.</title>
        <authorList>
            <consortium name="The Broad Institute Genomics Platform"/>
            <consortium name="The Broad Institute Genome Sequencing Center for Infectious Disease"/>
            <person name="Wu L."/>
            <person name="Ma J."/>
        </authorList>
    </citation>
    <scope>NUCLEOTIDE SEQUENCE [LARGE SCALE GENOMIC DNA]</scope>
    <source>
        <strain evidence="3">JCM 16540</strain>
    </source>
</reference>